<dbReference type="InterPro" id="IPR016163">
    <property type="entry name" value="Ald_DH_C"/>
</dbReference>
<evidence type="ECO:0000313" key="13">
    <source>
        <dbReference type="EMBL" id="RDW76945.1"/>
    </source>
</evidence>
<evidence type="ECO:0000256" key="5">
    <source>
        <dbReference type="ARBA" id="ARBA00023002"/>
    </source>
</evidence>
<dbReference type="STRING" id="1849047.A0A3D8RSH7"/>
<evidence type="ECO:0000256" key="3">
    <source>
        <dbReference type="ARBA" id="ARBA00013051"/>
    </source>
</evidence>
<dbReference type="GO" id="GO:0004777">
    <property type="term" value="F:succinate-semialdehyde dehydrogenase (NAD+) activity"/>
    <property type="evidence" value="ECO:0007669"/>
    <property type="project" value="UniProtKB-EC"/>
</dbReference>
<dbReference type="SUPFAM" id="SSF53720">
    <property type="entry name" value="ALDH-like"/>
    <property type="match status" value="1"/>
</dbReference>
<dbReference type="FunFam" id="3.40.309.10:FF:000004">
    <property type="entry name" value="Succinate-semialdehyde dehydrogenase I"/>
    <property type="match status" value="1"/>
</dbReference>
<dbReference type="AlphaFoldDB" id="A0A3D8RSH7"/>
<evidence type="ECO:0000256" key="11">
    <source>
        <dbReference type="RuleBase" id="RU003345"/>
    </source>
</evidence>
<feature type="domain" description="Aldehyde dehydrogenase" evidence="12">
    <location>
        <begin position="27"/>
        <end position="487"/>
    </location>
</feature>
<protein>
    <recommendedName>
        <fullName evidence="4">Succinate-semialdehyde dehydrogenase, mitochondrial</fullName>
        <ecNumber evidence="9">1.2.1.16</ecNumber>
        <ecNumber evidence="3">1.2.1.24</ecNumber>
    </recommendedName>
    <alternativeName>
        <fullName evidence="6">NAD(+)-dependent succinic semialdehyde dehydrogenase</fullName>
    </alternativeName>
</protein>
<dbReference type="GO" id="GO:0009450">
    <property type="term" value="P:gamma-aminobutyric acid catabolic process"/>
    <property type="evidence" value="ECO:0007669"/>
    <property type="project" value="TreeGrafter"/>
</dbReference>
<dbReference type="OrthoDB" id="310895at2759"/>
<comment type="catalytic activity">
    <reaction evidence="8">
        <text>succinate semialdehyde + NAD(+) + H2O = succinate + NADH + 2 H(+)</text>
        <dbReference type="Rhea" id="RHEA:13217"/>
        <dbReference type="ChEBI" id="CHEBI:15377"/>
        <dbReference type="ChEBI" id="CHEBI:15378"/>
        <dbReference type="ChEBI" id="CHEBI:30031"/>
        <dbReference type="ChEBI" id="CHEBI:57540"/>
        <dbReference type="ChEBI" id="CHEBI:57706"/>
        <dbReference type="ChEBI" id="CHEBI:57945"/>
        <dbReference type="EC" id="1.2.1.16"/>
    </reaction>
</comment>
<dbReference type="CDD" id="cd07103">
    <property type="entry name" value="ALDH_F5_SSADH_GabD"/>
    <property type="match status" value="1"/>
</dbReference>
<dbReference type="InterPro" id="IPR050740">
    <property type="entry name" value="Aldehyde_DH_Superfamily"/>
</dbReference>
<dbReference type="EMBL" id="PDLM01000005">
    <property type="protein sequence ID" value="RDW76945.1"/>
    <property type="molecule type" value="Genomic_DNA"/>
</dbReference>
<sequence>MVMDPKTFGLHNVSLFDFRGLVAGVWKPAPSGKTFDVIEPSTKRILAKCADFDREAFTIAIESAHVGYQEYSSSTTAKERGAILRKWHDLIIENLEDLAIILSLENGKTLIEARGEINYAASFVSWFAEEATRAYGETIPSSYRGATVMTFREPVGVCGIITPWNFPAAMITRKVAPAFAAGCSVVIKPPSETPFSCIALSKLALQAGIPSSCIHVVPTKDREASLQLATHPKVAKLSFTGSTGVGKMLMKLCSDTMKRLSMELGGNAPVIVFQDADLDCAVEGTMISKFRSSGQTCVCANRILVHTSVLEEFTQRLIAKVERLKLGSGLSPEVTQGPLVNAAAVAKVSSHVKDALSKGGLLRTGGKVPQHLDGFFYEPTVITGATTAMEVSYDETFGPLAAIFAFDTEEEAIQLANATEYGLAGYFFSQDVNTIFRVARKLQCGMLGVNTGLISASENPFGGIKESGFGREGSRYGLSEYQYIKSVTIGNTEK</sequence>
<proteinExistence type="inferred from homology"/>
<dbReference type="Gene3D" id="3.40.605.10">
    <property type="entry name" value="Aldehyde Dehydrogenase, Chain A, domain 1"/>
    <property type="match status" value="1"/>
</dbReference>
<dbReference type="PANTHER" id="PTHR43353:SF5">
    <property type="entry name" value="SUCCINATE-SEMIALDEHYDE DEHYDROGENASE, MITOCHONDRIAL"/>
    <property type="match status" value="1"/>
</dbReference>
<dbReference type="Proteomes" id="UP000256645">
    <property type="component" value="Unassembled WGS sequence"/>
</dbReference>
<dbReference type="InterPro" id="IPR016161">
    <property type="entry name" value="Ald_DH/histidinol_DH"/>
</dbReference>
<keyword evidence="14" id="KW-1185">Reference proteome</keyword>
<evidence type="ECO:0000256" key="8">
    <source>
        <dbReference type="ARBA" id="ARBA00052698"/>
    </source>
</evidence>
<gene>
    <name evidence="13" type="ORF">BP6252_04998</name>
</gene>
<reference evidence="13 14" key="1">
    <citation type="journal article" date="2018" name="IMA Fungus">
        <title>IMA Genome-F 9: Draft genome sequence of Annulohypoxylon stygium, Aspergillus mulundensis, Berkeleyomyces basicola (syn. Thielaviopsis basicola), Ceratocystis smalleyi, two Cercospora beticola strains, Coleophoma cylindrospora, Fusarium fracticaudum, Phialophora cf. hyalina, and Morchella septimelata.</title>
        <authorList>
            <person name="Wingfield B.D."/>
            <person name="Bills G.F."/>
            <person name="Dong Y."/>
            <person name="Huang W."/>
            <person name="Nel W.J."/>
            <person name="Swalarsk-Parry B.S."/>
            <person name="Vaghefi N."/>
            <person name="Wilken P.M."/>
            <person name="An Z."/>
            <person name="de Beer Z.W."/>
            <person name="De Vos L."/>
            <person name="Chen L."/>
            <person name="Duong T.A."/>
            <person name="Gao Y."/>
            <person name="Hammerbacher A."/>
            <person name="Kikkert J.R."/>
            <person name="Li Y."/>
            <person name="Li H."/>
            <person name="Li K."/>
            <person name="Li Q."/>
            <person name="Liu X."/>
            <person name="Ma X."/>
            <person name="Naidoo K."/>
            <person name="Pethybridge S.J."/>
            <person name="Sun J."/>
            <person name="Steenkamp E.T."/>
            <person name="van der Nest M.A."/>
            <person name="van Wyk S."/>
            <person name="Wingfield M.J."/>
            <person name="Xiong C."/>
            <person name="Yue Q."/>
            <person name="Zhang X."/>
        </authorList>
    </citation>
    <scope>NUCLEOTIDE SEQUENCE [LARGE SCALE GENOMIC DNA]</scope>
    <source>
        <strain evidence="13 14">BP6252</strain>
    </source>
</reference>
<accession>A0A3D8RSH7</accession>
<keyword evidence="5 11" id="KW-0560">Oxidoreductase</keyword>
<dbReference type="InterPro" id="IPR016160">
    <property type="entry name" value="Ald_DH_CS_CYS"/>
</dbReference>
<evidence type="ECO:0000256" key="4">
    <source>
        <dbReference type="ARBA" id="ARBA00019842"/>
    </source>
</evidence>
<evidence type="ECO:0000256" key="1">
    <source>
        <dbReference type="ARBA" id="ARBA00005176"/>
    </source>
</evidence>
<dbReference type="PANTHER" id="PTHR43353">
    <property type="entry name" value="SUCCINATE-SEMIALDEHYDE DEHYDROGENASE, MITOCHONDRIAL"/>
    <property type="match status" value="1"/>
</dbReference>
<comment type="caution">
    <text evidence="13">The sequence shown here is derived from an EMBL/GenBank/DDBJ whole genome shotgun (WGS) entry which is preliminary data.</text>
</comment>
<evidence type="ECO:0000313" key="14">
    <source>
        <dbReference type="Proteomes" id="UP000256645"/>
    </source>
</evidence>
<comment type="similarity">
    <text evidence="2 11">Belongs to the aldehyde dehydrogenase family.</text>
</comment>
<evidence type="ECO:0000256" key="10">
    <source>
        <dbReference type="PROSITE-ProRule" id="PRU10007"/>
    </source>
</evidence>
<dbReference type="InterPro" id="IPR015590">
    <property type="entry name" value="Aldehyde_DH_dom"/>
</dbReference>
<dbReference type="InterPro" id="IPR016162">
    <property type="entry name" value="Ald_DH_N"/>
</dbReference>
<dbReference type="InterPro" id="IPR029510">
    <property type="entry name" value="Ald_DH_CS_GLU"/>
</dbReference>
<evidence type="ECO:0000256" key="9">
    <source>
        <dbReference type="ARBA" id="ARBA00067047"/>
    </source>
</evidence>
<evidence type="ECO:0000256" key="6">
    <source>
        <dbReference type="ARBA" id="ARBA00030806"/>
    </source>
</evidence>
<evidence type="ECO:0000256" key="7">
    <source>
        <dbReference type="ARBA" id="ARBA00050387"/>
    </source>
</evidence>
<evidence type="ECO:0000259" key="12">
    <source>
        <dbReference type="Pfam" id="PF00171"/>
    </source>
</evidence>
<name>A0A3D8RSH7_9HELO</name>
<dbReference type="PROSITE" id="PS00687">
    <property type="entry name" value="ALDEHYDE_DEHYDR_GLU"/>
    <property type="match status" value="1"/>
</dbReference>
<dbReference type="FunFam" id="3.40.605.10:FF:000005">
    <property type="entry name" value="Succinate-semialdehyde dehydrogenase I"/>
    <property type="match status" value="1"/>
</dbReference>
<dbReference type="Pfam" id="PF00171">
    <property type="entry name" value="Aldedh"/>
    <property type="match status" value="1"/>
</dbReference>
<dbReference type="Gene3D" id="3.40.309.10">
    <property type="entry name" value="Aldehyde Dehydrogenase, Chain A, domain 2"/>
    <property type="match status" value="1"/>
</dbReference>
<dbReference type="EC" id="1.2.1.24" evidence="3"/>
<dbReference type="PROSITE" id="PS00070">
    <property type="entry name" value="ALDEHYDE_DEHYDR_CYS"/>
    <property type="match status" value="1"/>
</dbReference>
<dbReference type="EC" id="1.2.1.16" evidence="9"/>
<comment type="pathway">
    <text evidence="1">Amino-acid degradation; 4-aminobutanoate degradation.</text>
</comment>
<organism evidence="13 14">
    <name type="scientific">Coleophoma cylindrospora</name>
    <dbReference type="NCBI Taxonomy" id="1849047"/>
    <lineage>
        <taxon>Eukaryota</taxon>
        <taxon>Fungi</taxon>
        <taxon>Dikarya</taxon>
        <taxon>Ascomycota</taxon>
        <taxon>Pezizomycotina</taxon>
        <taxon>Leotiomycetes</taxon>
        <taxon>Helotiales</taxon>
        <taxon>Dermateaceae</taxon>
        <taxon>Coleophoma</taxon>
    </lineage>
</organism>
<comment type="catalytic activity">
    <reaction evidence="7">
        <text>succinate semialdehyde + NADP(+) + H2O = succinate + NADPH + 2 H(+)</text>
        <dbReference type="Rhea" id="RHEA:13213"/>
        <dbReference type="ChEBI" id="CHEBI:15377"/>
        <dbReference type="ChEBI" id="CHEBI:15378"/>
        <dbReference type="ChEBI" id="CHEBI:30031"/>
        <dbReference type="ChEBI" id="CHEBI:57706"/>
        <dbReference type="ChEBI" id="CHEBI:57783"/>
        <dbReference type="ChEBI" id="CHEBI:58349"/>
        <dbReference type="EC" id="1.2.1.16"/>
    </reaction>
</comment>
<evidence type="ECO:0000256" key="2">
    <source>
        <dbReference type="ARBA" id="ARBA00009986"/>
    </source>
</evidence>
<feature type="active site" evidence="10">
    <location>
        <position position="263"/>
    </location>
</feature>